<dbReference type="EMBL" id="FN668661">
    <property type="protein sequence ID" value="CBK23768.2"/>
    <property type="molecule type" value="Genomic_DNA"/>
</dbReference>
<dbReference type="SMART" id="SM00398">
    <property type="entry name" value="HMG"/>
    <property type="match status" value="1"/>
</dbReference>
<name>D8M659_BLAHO</name>
<dbReference type="InParanoid" id="D8M659"/>
<accession>D8M659</accession>
<evidence type="ECO:0000256" key="2">
    <source>
        <dbReference type="PROSITE-ProRule" id="PRU00267"/>
    </source>
</evidence>
<feature type="DNA-binding region" description="HMG box" evidence="2">
    <location>
        <begin position="250"/>
        <end position="315"/>
    </location>
</feature>
<gene>
    <name evidence="4" type="ORF">GSBLH_T00006675001</name>
</gene>
<reference evidence="4" key="1">
    <citation type="submission" date="2010-02" db="EMBL/GenBank/DDBJ databases">
        <title>Sequencing and annotation of the Blastocystis hominis genome.</title>
        <authorList>
            <person name="Wincker P."/>
        </authorList>
    </citation>
    <scope>NUCLEOTIDE SEQUENCE</scope>
    <source>
        <strain evidence="4">Singapore isolate B</strain>
    </source>
</reference>
<dbReference type="GO" id="GO:0006357">
    <property type="term" value="P:regulation of transcription by RNA polymerase II"/>
    <property type="evidence" value="ECO:0007669"/>
    <property type="project" value="TreeGrafter"/>
</dbReference>
<dbReference type="GO" id="GO:0005634">
    <property type="term" value="C:nucleus"/>
    <property type="evidence" value="ECO:0007669"/>
    <property type="project" value="UniProtKB-UniRule"/>
</dbReference>
<evidence type="ECO:0000313" key="4">
    <source>
        <dbReference type="EMBL" id="CBK23768.2"/>
    </source>
</evidence>
<dbReference type="Proteomes" id="UP000008312">
    <property type="component" value="Unassembled WGS sequence"/>
</dbReference>
<dbReference type="GO" id="GO:0003677">
    <property type="term" value="F:DNA binding"/>
    <property type="evidence" value="ECO:0007669"/>
    <property type="project" value="UniProtKB-UniRule"/>
</dbReference>
<organism evidence="4">
    <name type="scientific">Blastocystis hominis</name>
    <dbReference type="NCBI Taxonomy" id="12968"/>
    <lineage>
        <taxon>Eukaryota</taxon>
        <taxon>Sar</taxon>
        <taxon>Stramenopiles</taxon>
        <taxon>Bigyra</taxon>
        <taxon>Opalozoa</taxon>
        <taxon>Opalinata</taxon>
        <taxon>Blastocystidae</taxon>
        <taxon>Blastocystis</taxon>
    </lineage>
</organism>
<evidence type="ECO:0000256" key="1">
    <source>
        <dbReference type="ARBA" id="ARBA00023125"/>
    </source>
</evidence>
<proteinExistence type="predicted"/>
<dbReference type="AlphaFoldDB" id="D8M659"/>
<evidence type="ECO:0000259" key="3">
    <source>
        <dbReference type="PROSITE" id="PS50118"/>
    </source>
</evidence>
<dbReference type="PROSITE" id="PS50118">
    <property type="entry name" value="HMG_BOX_2"/>
    <property type="match status" value="1"/>
</dbReference>
<dbReference type="RefSeq" id="XP_012897816.1">
    <property type="nucleotide sequence ID" value="XM_013042362.1"/>
</dbReference>
<feature type="domain" description="HMG box" evidence="3">
    <location>
        <begin position="250"/>
        <end position="315"/>
    </location>
</feature>
<dbReference type="GeneID" id="24922799"/>
<dbReference type="SUPFAM" id="SSF47095">
    <property type="entry name" value="HMG-box"/>
    <property type="match status" value="1"/>
</dbReference>
<dbReference type="InterPro" id="IPR009071">
    <property type="entry name" value="HMG_box_dom"/>
</dbReference>
<dbReference type="PANTHER" id="PTHR48112:SF22">
    <property type="entry name" value="MITOCHONDRIAL TRANSCRIPTION FACTOR A, ISOFORM B"/>
    <property type="match status" value="1"/>
</dbReference>
<keyword evidence="5" id="KW-1185">Reference proteome</keyword>
<dbReference type="Pfam" id="PF00505">
    <property type="entry name" value="HMG_box"/>
    <property type="match status" value="1"/>
</dbReference>
<dbReference type="InterPro" id="IPR050342">
    <property type="entry name" value="HMGB"/>
</dbReference>
<keyword evidence="1 2" id="KW-0238">DNA-binding</keyword>
<dbReference type="InterPro" id="IPR036910">
    <property type="entry name" value="HMG_box_dom_sf"/>
</dbReference>
<dbReference type="Gene3D" id="1.10.30.10">
    <property type="entry name" value="High mobility group box domain"/>
    <property type="match status" value="1"/>
</dbReference>
<keyword evidence="2" id="KW-0539">Nucleus</keyword>
<sequence length="347" mass="39650">MPRKYESENPYIRVIISVVCIHCVSQTNSNKVTYPYRFQMLKSLQPSKVCILKLNLSLDDSLNFNTMEARPEEYQSGTFYQESPSYPMIQQEMPHRSRDQRVSAISGEEMAGAIDYHIPNSFGVIFKPPPSQKVAPALPFSQPISYQLAQPMKETLIETPNAPILRFPSQSKPAQIPLQSFHPPSDKLPDAPTDLSLYDPMNHASKSVGPYLNGESEGLALAGCDYPRLFNSSLGDSVPKRSCSSLLENPKRIRSAYNFFSQDFFNKEHIAADHHETIHDAAAEWKKLPEKERRIYEQRNKEDQERYEKEIKIYEKQFLDRGVPVLLTKKGGIFGGDWRERSAELFV</sequence>
<evidence type="ECO:0000313" key="5">
    <source>
        <dbReference type="Proteomes" id="UP000008312"/>
    </source>
</evidence>
<protein>
    <recommendedName>
        <fullName evidence="3">HMG box domain-containing protein</fullName>
    </recommendedName>
</protein>
<dbReference type="PANTHER" id="PTHR48112">
    <property type="entry name" value="HIGH MOBILITY GROUP PROTEIN DSP1"/>
    <property type="match status" value="1"/>
</dbReference>